<evidence type="ECO:0000313" key="1">
    <source>
        <dbReference type="EMBL" id="XBO42787.1"/>
    </source>
</evidence>
<dbReference type="AlphaFoldDB" id="A0AAU7JQX7"/>
<protein>
    <recommendedName>
        <fullName evidence="2">Lipoprotein</fullName>
    </recommendedName>
</protein>
<gene>
    <name evidence="1" type="ORF">ABEG17_14585</name>
</gene>
<dbReference type="EMBL" id="CP157483">
    <property type="protein sequence ID" value="XBO42787.1"/>
    <property type="molecule type" value="Genomic_DNA"/>
</dbReference>
<dbReference type="RefSeq" id="WP_406830206.1">
    <property type="nucleotide sequence ID" value="NZ_CP157483.1"/>
</dbReference>
<accession>A0AAU7JQX7</accession>
<organism evidence="1">
    <name type="scientific">Pedococcus sp. KACC 23699</name>
    <dbReference type="NCBI Taxonomy" id="3149228"/>
    <lineage>
        <taxon>Bacteria</taxon>
        <taxon>Bacillati</taxon>
        <taxon>Actinomycetota</taxon>
        <taxon>Actinomycetes</taxon>
        <taxon>Micrococcales</taxon>
        <taxon>Intrasporangiaceae</taxon>
        <taxon>Pedococcus</taxon>
    </lineage>
</organism>
<sequence length="324" mass="33120">MSPTFVDARPHPRTLPGPKVLAAAALSAALLTACGSGTGTGAPSPGAPADRARATRAAQLLDRFAAAKKTTDPPSLALAPDQLVRQVGDWETAVGDNDKQALLASHLTSAVALPDADRTGTVVDGTGHRTTTAIMSARDALASMTSHRTDCNACTDLQVTRARLTTMQVRTSSGTTTVPAWRFSFAGTAVTVLRVAVPDSGLVPSAPLTTTSPEPGDGPVVDSFSAGGDARTLRLHFSGAPDQPGPCGADYRAEQYASATAVVVAVVPIPRKAAAKDQACPAIAQVRIVDVVLDTPLVARTVINLVSGSVVPRTTGQVVGIPVR</sequence>
<name>A0AAU7JQX7_9MICO</name>
<evidence type="ECO:0008006" key="2">
    <source>
        <dbReference type="Google" id="ProtNLM"/>
    </source>
</evidence>
<proteinExistence type="predicted"/>
<reference evidence="1" key="1">
    <citation type="submission" date="2024-05" db="EMBL/GenBank/DDBJ databases">
        <authorList>
            <person name="Kim S."/>
            <person name="Heo J."/>
            <person name="Choi H."/>
            <person name="Choi Y."/>
            <person name="Kwon S.-W."/>
            <person name="Kim Y."/>
        </authorList>
    </citation>
    <scope>NUCLEOTIDE SEQUENCE</scope>
    <source>
        <strain evidence="1">KACC 23699</strain>
    </source>
</reference>